<proteinExistence type="predicted"/>
<dbReference type="AlphaFoldDB" id="A0A0R2JMW1"/>
<dbReference type="EMBL" id="JQCD01000031">
    <property type="protein sequence ID" value="KRN76172.1"/>
    <property type="molecule type" value="Genomic_DNA"/>
</dbReference>
<sequence length="94" mass="11337">MIIHFNDAETEKIYHQEVSRKYPRAVQMQALRRMMLMDAALDMHDLRTPPGNHFEKLTGDLTGKFSIRINRQYRLVFTIHKTNHFYNVEIMDYH</sequence>
<keyword evidence="2" id="KW-1185">Reference proteome</keyword>
<dbReference type="RefSeq" id="WP_057789080.1">
    <property type="nucleotide sequence ID" value="NZ_JQCD01000031.1"/>
</dbReference>
<name>A0A0R2JMW1_9LACO</name>
<organism evidence="1 2">
    <name type="scientific">Weissella minor</name>
    <dbReference type="NCBI Taxonomy" id="1620"/>
    <lineage>
        <taxon>Bacteria</taxon>
        <taxon>Bacillati</taxon>
        <taxon>Bacillota</taxon>
        <taxon>Bacilli</taxon>
        <taxon>Lactobacillales</taxon>
        <taxon>Lactobacillaceae</taxon>
        <taxon>Weissella</taxon>
    </lineage>
</organism>
<dbReference type="PANTHER" id="PTHR40266">
    <property type="entry name" value="TOXIN HIGB-1"/>
    <property type="match status" value="1"/>
</dbReference>
<dbReference type="InterPro" id="IPR035093">
    <property type="entry name" value="RelE/ParE_toxin_dom_sf"/>
</dbReference>
<dbReference type="InterPro" id="IPR007711">
    <property type="entry name" value="HigB-1"/>
</dbReference>
<evidence type="ECO:0008006" key="3">
    <source>
        <dbReference type="Google" id="ProtNLM"/>
    </source>
</evidence>
<dbReference type="Gene3D" id="3.30.2310.20">
    <property type="entry name" value="RelE-like"/>
    <property type="match status" value="1"/>
</dbReference>
<dbReference type="PANTHER" id="PTHR40266:SF2">
    <property type="entry name" value="TOXIN HIGB-1"/>
    <property type="match status" value="1"/>
</dbReference>
<accession>A0A0R2JMW1</accession>
<protein>
    <recommendedName>
        <fullName evidence="3">Plasmid maintenance system killer protein</fullName>
    </recommendedName>
</protein>
<dbReference type="Pfam" id="PF05015">
    <property type="entry name" value="HigB-like_toxin"/>
    <property type="match status" value="1"/>
</dbReference>
<evidence type="ECO:0000313" key="2">
    <source>
        <dbReference type="Proteomes" id="UP000051673"/>
    </source>
</evidence>
<comment type="caution">
    <text evidence="1">The sequence shown here is derived from an EMBL/GenBank/DDBJ whole genome shotgun (WGS) entry which is preliminary data.</text>
</comment>
<dbReference type="PATRIC" id="fig|1620.3.peg.1237"/>
<evidence type="ECO:0000313" key="1">
    <source>
        <dbReference type="EMBL" id="KRN76172.1"/>
    </source>
</evidence>
<dbReference type="OrthoDB" id="9801102at2"/>
<gene>
    <name evidence="1" type="ORF">IV67_GL001223</name>
</gene>
<dbReference type="STRING" id="1620.IV67_GL001223"/>
<dbReference type="Proteomes" id="UP000051673">
    <property type="component" value="Unassembled WGS sequence"/>
</dbReference>
<reference evidence="1 2" key="1">
    <citation type="journal article" date="2015" name="Genome Announc.">
        <title>Expanding the biotechnology potential of lactobacilli through comparative genomics of 213 strains and associated genera.</title>
        <authorList>
            <person name="Sun Z."/>
            <person name="Harris H.M."/>
            <person name="McCann A."/>
            <person name="Guo C."/>
            <person name="Argimon S."/>
            <person name="Zhang W."/>
            <person name="Yang X."/>
            <person name="Jeffery I.B."/>
            <person name="Cooney J.C."/>
            <person name="Kagawa T.F."/>
            <person name="Liu W."/>
            <person name="Song Y."/>
            <person name="Salvetti E."/>
            <person name="Wrobel A."/>
            <person name="Rasinkangas P."/>
            <person name="Parkhill J."/>
            <person name="Rea M.C."/>
            <person name="O'Sullivan O."/>
            <person name="Ritari J."/>
            <person name="Douillard F.P."/>
            <person name="Paul Ross R."/>
            <person name="Yang R."/>
            <person name="Briner A.E."/>
            <person name="Felis G.E."/>
            <person name="de Vos W.M."/>
            <person name="Barrangou R."/>
            <person name="Klaenhammer T.R."/>
            <person name="Caufield P.W."/>
            <person name="Cui Y."/>
            <person name="Zhang H."/>
            <person name="O'Toole P.W."/>
        </authorList>
    </citation>
    <scope>NUCLEOTIDE SEQUENCE [LARGE SCALE GENOMIC DNA]</scope>
    <source>
        <strain evidence="1 2">DSM 20014</strain>
    </source>
</reference>
<dbReference type="SUPFAM" id="SSF143011">
    <property type="entry name" value="RelE-like"/>
    <property type="match status" value="1"/>
</dbReference>